<dbReference type="AlphaFoldDB" id="A0AAD2CWH4"/>
<evidence type="ECO:0000313" key="2">
    <source>
        <dbReference type="Proteomes" id="UP001295684"/>
    </source>
</evidence>
<gene>
    <name evidence="1" type="ORF">ECRASSUSDP1_LOCUS14683</name>
</gene>
<reference evidence="1" key="1">
    <citation type="submission" date="2023-07" db="EMBL/GenBank/DDBJ databases">
        <authorList>
            <consortium name="AG Swart"/>
            <person name="Singh M."/>
            <person name="Singh A."/>
            <person name="Seah K."/>
            <person name="Emmerich C."/>
        </authorList>
    </citation>
    <scope>NUCLEOTIDE SEQUENCE</scope>
    <source>
        <strain evidence="1">DP1</strain>
    </source>
</reference>
<accession>A0AAD2CWH4</accession>
<name>A0AAD2CWH4_EUPCR</name>
<keyword evidence="2" id="KW-1185">Reference proteome</keyword>
<comment type="caution">
    <text evidence="1">The sequence shown here is derived from an EMBL/GenBank/DDBJ whole genome shotgun (WGS) entry which is preliminary data.</text>
</comment>
<proteinExistence type="predicted"/>
<organism evidence="1 2">
    <name type="scientific">Euplotes crassus</name>
    <dbReference type="NCBI Taxonomy" id="5936"/>
    <lineage>
        <taxon>Eukaryota</taxon>
        <taxon>Sar</taxon>
        <taxon>Alveolata</taxon>
        <taxon>Ciliophora</taxon>
        <taxon>Intramacronucleata</taxon>
        <taxon>Spirotrichea</taxon>
        <taxon>Hypotrichia</taxon>
        <taxon>Euplotida</taxon>
        <taxon>Euplotidae</taxon>
        <taxon>Moneuplotes</taxon>
    </lineage>
</organism>
<dbReference type="Proteomes" id="UP001295684">
    <property type="component" value="Unassembled WGS sequence"/>
</dbReference>
<dbReference type="EMBL" id="CAMPGE010014684">
    <property type="protein sequence ID" value="CAI2373341.1"/>
    <property type="molecule type" value="Genomic_DNA"/>
</dbReference>
<sequence length="339" mass="38751">MNKNLGSSQMPDYLQGTNTYVVPSVKNLSPKRKKVYPAVNNKISDILPNGNYMKKDHLLTLITSRNENELIQGIPQTLSRDSSGKSLPDVVPTKGSNNKNLFRISYNKRKAINNSAKKISMTKDVESSYKIKKGEFSCYLDSSKVDRSFNSLKALSVRNKHLVSAREESLDEQEYSNVCPKLQKYDSKSSLKESNKNSAFTFNTQRRSSSIVHKHPKAFINHNLSMDKSIIESPHKYDLLLKKYFGYRYKGGPPKVIEKLTNNNQSLLPHIEKYSQNLISQCSPKKVVLSSKKYLKSKFDSKNLPQLTLPQNKNLERDLRIHFKMSKKTKSPRRSKDGL</sequence>
<protein>
    <submittedName>
        <fullName evidence="1">Uncharacterized protein</fullName>
    </submittedName>
</protein>
<evidence type="ECO:0000313" key="1">
    <source>
        <dbReference type="EMBL" id="CAI2373341.1"/>
    </source>
</evidence>